<accession>A0A812W0C1</accession>
<organism evidence="2 3">
    <name type="scientific">Symbiodinium pilosum</name>
    <name type="common">Dinoflagellate</name>
    <dbReference type="NCBI Taxonomy" id="2952"/>
    <lineage>
        <taxon>Eukaryota</taxon>
        <taxon>Sar</taxon>
        <taxon>Alveolata</taxon>
        <taxon>Dinophyceae</taxon>
        <taxon>Suessiales</taxon>
        <taxon>Symbiodiniaceae</taxon>
        <taxon>Symbiodinium</taxon>
    </lineage>
</organism>
<protein>
    <submittedName>
        <fullName evidence="2">GDCSH protein</fullName>
    </submittedName>
</protein>
<dbReference type="OrthoDB" id="407960at2759"/>
<dbReference type="GO" id="GO:0015074">
    <property type="term" value="P:DNA integration"/>
    <property type="evidence" value="ECO:0007669"/>
    <property type="project" value="InterPro"/>
</dbReference>
<keyword evidence="1" id="KW-0233">DNA recombination</keyword>
<keyword evidence="3" id="KW-1185">Reference proteome</keyword>
<dbReference type="InterPro" id="IPR011010">
    <property type="entry name" value="DNA_brk_join_enz"/>
</dbReference>
<dbReference type="Gene3D" id="1.10.443.10">
    <property type="entry name" value="Intergrase catalytic core"/>
    <property type="match status" value="1"/>
</dbReference>
<evidence type="ECO:0000313" key="2">
    <source>
        <dbReference type="EMBL" id="CAE7660576.1"/>
    </source>
</evidence>
<dbReference type="SUPFAM" id="SSF56349">
    <property type="entry name" value="DNA breaking-rejoining enzymes"/>
    <property type="match status" value="1"/>
</dbReference>
<name>A0A812W0C1_SYMPI</name>
<dbReference type="AlphaFoldDB" id="A0A812W0C1"/>
<dbReference type="InterPro" id="IPR013762">
    <property type="entry name" value="Integrase-like_cat_sf"/>
</dbReference>
<proteinExistence type="predicted"/>
<evidence type="ECO:0000313" key="3">
    <source>
        <dbReference type="Proteomes" id="UP000649617"/>
    </source>
</evidence>
<dbReference type="Proteomes" id="UP000649617">
    <property type="component" value="Unassembled WGS sequence"/>
</dbReference>
<sequence>MDVSDCFYQFEIKEMASWFGFGIDFPNLAATWKAQGFDIPTVFDEDLLKFLPVKDSDVLFPVINVMPMGWTWALFFANETVSALVRESMLGSTMQIGEPYVEMREKLPVPQLSETRPIASTYVDNVAIVGRAKEDVFAEKSIIIVWSYDEPVRVLETVGCIVDFRAKQLRHKPHRLWRVHLGGIALMRRKKVRARSDEVWLGHATALMRLCPSLLSVFDKVYRFIRLGGDRRIPLWLAVRTEIEMATNLVWLCQVDLGSGFVKQIDMGDSAAHGYAMMTRSAPDHLLRSACRFREKWRYIPLPDSLKEIVLKKGCESYEEVVYEFGKKKLTLSDNLPAVLAFEKGLYRCGAFWEIFSGSGNLSRAVSSLGLRVLPPLDIKNGAEYDLTRRSTQTLIKKIILEYGVLPCPRRQLDDREPREFKAVGVRSNRGRVRVSAQGGSQWANMTEEPGPDPGLIQHAFAKAHSGCGEEKFPILQRLSASKEARRLETHLLQSESWSVEIQPLKKLRASQLKPKTLQLYNDAVCEFESWCIQNGRRRNSHRAIDEGLTQFTQELCEDARCFADASYAVFGWIALPEKDQLPFSKQSIKGWKSKFPPKSRAGVDLQLWDLVALRCAQQEHCEAAAAILLQGDTYLRPSELVQLKKCNVLQPQSIRKPDGWGVIIAPLEDGVPTKARDFDDVVLLNTPQRHDTNAVLKAVFNASKNSRWLFPKLTCKKYCEQIACSAKQEGLIDLRLTPRVLRHSGASHDAYYHVRDLQQIQERGRWKAS</sequence>
<dbReference type="EMBL" id="CAJNIZ010043448">
    <property type="protein sequence ID" value="CAE7660576.1"/>
    <property type="molecule type" value="Genomic_DNA"/>
</dbReference>
<dbReference type="GO" id="GO:0003677">
    <property type="term" value="F:DNA binding"/>
    <property type="evidence" value="ECO:0007669"/>
    <property type="project" value="InterPro"/>
</dbReference>
<comment type="caution">
    <text evidence="2">The sequence shown here is derived from an EMBL/GenBank/DDBJ whole genome shotgun (WGS) entry which is preliminary data.</text>
</comment>
<gene>
    <name evidence="2" type="primary">GDCSH</name>
    <name evidence="2" type="ORF">SPIL2461_LOCUS17905</name>
</gene>
<evidence type="ECO:0000256" key="1">
    <source>
        <dbReference type="ARBA" id="ARBA00023172"/>
    </source>
</evidence>
<dbReference type="GO" id="GO:0006310">
    <property type="term" value="P:DNA recombination"/>
    <property type="evidence" value="ECO:0007669"/>
    <property type="project" value="UniProtKB-KW"/>
</dbReference>
<reference evidence="2" key="1">
    <citation type="submission" date="2021-02" db="EMBL/GenBank/DDBJ databases">
        <authorList>
            <person name="Dougan E. K."/>
            <person name="Rhodes N."/>
            <person name="Thang M."/>
            <person name="Chan C."/>
        </authorList>
    </citation>
    <scope>NUCLEOTIDE SEQUENCE</scope>
</reference>
<feature type="non-terminal residue" evidence="2">
    <location>
        <position position="1"/>
    </location>
</feature>